<feature type="region of interest" description="Disordered" evidence="1">
    <location>
        <begin position="111"/>
        <end position="138"/>
    </location>
</feature>
<evidence type="ECO:0000313" key="3">
    <source>
        <dbReference type="EMBL" id="RSM34916.1"/>
    </source>
</evidence>
<feature type="region of interest" description="Disordered" evidence="1">
    <location>
        <begin position="385"/>
        <end position="421"/>
    </location>
</feature>
<accession>A0A428VVQ9</accession>
<feature type="transmembrane region" description="Helical" evidence="2">
    <location>
        <begin position="21"/>
        <end position="40"/>
    </location>
</feature>
<evidence type="ECO:0000256" key="2">
    <source>
        <dbReference type="SAM" id="Phobius"/>
    </source>
</evidence>
<keyword evidence="2" id="KW-1133">Transmembrane helix</keyword>
<feature type="transmembrane region" description="Helical" evidence="2">
    <location>
        <begin position="46"/>
        <end position="68"/>
    </location>
</feature>
<keyword evidence="2" id="KW-0472">Membrane</keyword>
<comment type="caution">
    <text evidence="3">The sequence shown here is derived from an EMBL/GenBank/DDBJ whole genome shotgun (WGS) entry which is preliminary data.</text>
</comment>
<organism evidence="3 4">
    <name type="scientific">Amycolatopsis balhimycina DSM 5908</name>
    <dbReference type="NCBI Taxonomy" id="1081091"/>
    <lineage>
        <taxon>Bacteria</taxon>
        <taxon>Bacillati</taxon>
        <taxon>Actinomycetota</taxon>
        <taxon>Actinomycetes</taxon>
        <taxon>Pseudonocardiales</taxon>
        <taxon>Pseudonocardiaceae</taxon>
        <taxon>Amycolatopsis</taxon>
    </lineage>
</organism>
<evidence type="ECO:0000256" key="1">
    <source>
        <dbReference type="SAM" id="MobiDB-lite"/>
    </source>
</evidence>
<keyword evidence="4" id="KW-1185">Reference proteome</keyword>
<gene>
    <name evidence="3" type="ORF">DMA12_46275</name>
</gene>
<dbReference type="Proteomes" id="UP000286716">
    <property type="component" value="Unassembled WGS sequence"/>
</dbReference>
<protein>
    <submittedName>
        <fullName evidence="3">PrgI family protein</fullName>
    </submittedName>
</protein>
<evidence type="ECO:0000313" key="4">
    <source>
        <dbReference type="Proteomes" id="UP000286716"/>
    </source>
</evidence>
<dbReference type="EMBL" id="QHHU01000121">
    <property type="protein sequence ID" value="RSM34916.1"/>
    <property type="molecule type" value="Genomic_DNA"/>
</dbReference>
<dbReference type="OrthoDB" id="3354527at2"/>
<dbReference type="Pfam" id="PF12666">
    <property type="entry name" value="PrgI"/>
    <property type="match status" value="1"/>
</dbReference>
<keyword evidence="2" id="KW-0812">Transmembrane</keyword>
<feature type="compositionally biased region" description="Acidic residues" evidence="1">
    <location>
        <begin position="397"/>
        <end position="415"/>
    </location>
</feature>
<dbReference type="InterPro" id="IPR024414">
    <property type="entry name" value="Uncharacterised_PrgI"/>
</dbReference>
<name>A0A428VVQ9_AMYBA</name>
<sequence length="421" mass="43967">MTSPVRIPADVDMADKVIGPLTARQLAILAVTGLVLYAGWTTTRAVVPLPVFLAPAIPIGVSAAVIALGQRDGISMDRLLVAAIRQRMGPRHRVAAPEGVRPAPEWLTSQTAATSASRAAGKGKSAKAKSKAPVPEQISPSALRLPAEAVTDTGVVDLGTDGLAVVAVASTVNFALRTPSEQESLVASFGRYLHSLTAPVQVLVRTERLDLSGQIAELRARAGGLPHPALEAAAIEHADYLVQLGEQTDLLRRQVLLILREPMGAARPTDGLGGPGPLAVLSSLTRGKRRANAENTQASAGARRAAESRLVRRLSEAMELLAPAGIVVTPLDAGQATAVLASACNPDTLLPPSAALAGADEVITTVGGTDLDDGDLAEDRAFWQGDGRAAVDQGEYGPDDGEVDDWDYEDEDDDYPERGRL</sequence>
<proteinExistence type="predicted"/>
<feature type="compositionally biased region" description="Low complexity" evidence="1">
    <location>
        <begin position="111"/>
        <end position="123"/>
    </location>
</feature>
<dbReference type="AlphaFoldDB" id="A0A428VVQ9"/>
<reference evidence="3 4" key="1">
    <citation type="submission" date="2018-05" db="EMBL/GenBank/DDBJ databases">
        <title>Evolution of GPA BGCs.</title>
        <authorList>
            <person name="Waglechner N."/>
            <person name="Wright G.D."/>
        </authorList>
    </citation>
    <scope>NUCLEOTIDE SEQUENCE [LARGE SCALE GENOMIC DNA]</scope>
    <source>
        <strain evidence="3 4">DSM 5908</strain>
    </source>
</reference>